<comment type="caution">
    <text evidence="1">The sequence shown here is derived from an EMBL/GenBank/DDBJ whole genome shotgun (WGS) entry which is preliminary data.</text>
</comment>
<dbReference type="AlphaFoldDB" id="A0A427AJB3"/>
<sequence length="158" mass="17744">MYRVHLDMVWYTGTERYTQVHRTVHPSAPHGTSPTTRWRRPCMRVTVYLSIDLGGHSGVEAGGRKGRGSDDKICRSRRKGCRCKTTDSRAMVLVAPWYRIGGTSVESSIPYSHGGGALVIKRAEEVENAKANSKYQDKAEGQRPRYFIRPVSIGFSSR</sequence>
<name>A0A427AJB3_ENSVE</name>
<protein>
    <submittedName>
        <fullName evidence="1">Uncharacterized protein</fullName>
    </submittedName>
</protein>
<accession>A0A427AJB3</accession>
<gene>
    <name evidence="1" type="ORF">B296_00020136</name>
</gene>
<organism evidence="1 2">
    <name type="scientific">Ensete ventricosum</name>
    <name type="common">Abyssinian banana</name>
    <name type="synonym">Musa ensete</name>
    <dbReference type="NCBI Taxonomy" id="4639"/>
    <lineage>
        <taxon>Eukaryota</taxon>
        <taxon>Viridiplantae</taxon>
        <taxon>Streptophyta</taxon>
        <taxon>Embryophyta</taxon>
        <taxon>Tracheophyta</taxon>
        <taxon>Spermatophyta</taxon>
        <taxon>Magnoliopsida</taxon>
        <taxon>Liliopsida</taxon>
        <taxon>Zingiberales</taxon>
        <taxon>Musaceae</taxon>
        <taxon>Ensete</taxon>
    </lineage>
</organism>
<evidence type="ECO:0000313" key="1">
    <source>
        <dbReference type="EMBL" id="RRT76251.1"/>
    </source>
</evidence>
<dbReference type="EMBL" id="AMZH03002246">
    <property type="protein sequence ID" value="RRT76251.1"/>
    <property type="molecule type" value="Genomic_DNA"/>
</dbReference>
<proteinExistence type="predicted"/>
<dbReference type="Proteomes" id="UP000287651">
    <property type="component" value="Unassembled WGS sequence"/>
</dbReference>
<evidence type="ECO:0000313" key="2">
    <source>
        <dbReference type="Proteomes" id="UP000287651"/>
    </source>
</evidence>
<reference evidence="1 2" key="1">
    <citation type="journal article" date="2014" name="Agronomy (Basel)">
        <title>A Draft Genome Sequence for Ensete ventricosum, the Drought-Tolerant Tree Against Hunger.</title>
        <authorList>
            <person name="Harrison J."/>
            <person name="Moore K.A."/>
            <person name="Paszkiewicz K."/>
            <person name="Jones T."/>
            <person name="Grant M."/>
            <person name="Ambacheew D."/>
            <person name="Muzemil S."/>
            <person name="Studholme D.J."/>
        </authorList>
    </citation>
    <scope>NUCLEOTIDE SEQUENCE [LARGE SCALE GENOMIC DNA]</scope>
</reference>